<name>A0ACC2C987_DIPCM</name>
<sequence>MISALCVMHRKQQRKGCIFELIYFALPNSMVFGRSIYDSRYRIGQILAEVSPMDCDVVIAVPDSGMVAALGYAATTSIPFQQGLITSHYVCRTFIEPSQRIRDFDVKLKLAPVHHVLKGKRVAPHCSWHHIIEDRAGDKAGMCKGSAYADFKSTDHRLLLPWSRYFSQERISHRLNVEESREFIDVDSLAFLPLERLRENGSTIQCKTVGTT</sequence>
<evidence type="ECO:0000313" key="2">
    <source>
        <dbReference type="Proteomes" id="UP001162992"/>
    </source>
</evidence>
<proteinExistence type="predicted"/>
<dbReference type="EMBL" id="CM055102">
    <property type="protein sequence ID" value="KAJ7538587.1"/>
    <property type="molecule type" value="Genomic_DNA"/>
</dbReference>
<evidence type="ECO:0000313" key="1">
    <source>
        <dbReference type="EMBL" id="KAJ7538587.1"/>
    </source>
</evidence>
<dbReference type="Proteomes" id="UP001162992">
    <property type="component" value="Chromosome 11"/>
</dbReference>
<reference evidence="2" key="1">
    <citation type="journal article" date="2024" name="Proc. Natl. Acad. Sci. U.S.A.">
        <title>Extraordinary preservation of gene collinearity over three hundred million years revealed in homosporous lycophytes.</title>
        <authorList>
            <person name="Li C."/>
            <person name="Wickell D."/>
            <person name="Kuo L.Y."/>
            <person name="Chen X."/>
            <person name="Nie B."/>
            <person name="Liao X."/>
            <person name="Peng D."/>
            <person name="Ji J."/>
            <person name="Jenkins J."/>
            <person name="Williams M."/>
            <person name="Shu S."/>
            <person name="Plott C."/>
            <person name="Barry K."/>
            <person name="Rajasekar S."/>
            <person name="Grimwood J."/>
            <person name="Han X."/>
            <person name="Sun S."/>
            <person name="Hou Z."/>
            <person name="He W."/>
            <person name="Dai G."/>
            <person name="Sun C."/>
            <person name="Schmutz J."/>
            <person name="Leebens-Mack J.H."/>
            <person name="Li F.W."/>
            <person name="Wang L."/>
        </authorList>
    </citation>
    <scope>NUCLEOTIDE SEQUENCE [LARGE SCALE GENOMIC DNA]</scope>
    <source>
        <strain evidence="2">cv. PW_Plant_1</strain>
    </source>
</reference>
<protein>
    <submittedName>
        <fullName evidence="1">Uncharacterized protein</fullName>
    </submittedName>
</protein>
<accession>A0ACC2C987</accession>
<gene>
    <name evidence="1" type="ORF">O6H91_11G055400</name>
</gene>
<comment type="caution">
    <text evidence="1">The sequence shown here is derived from an EMBL/GenBank/DDBJ whole genome shotgun (WGS) entry which is preliminary data.</text>
</comment>
<organism evidence="1 2">
    <name type="scientific">Diphasiastrum complanatum</name>
    <name type="common">Issler's clubmoss</name>
    <name type="synonym">Lycopodium complanatum</name>
    <dbReference type="NCBI Taxonomy" id="34168"/>
    <lineage>
        <taxon>Eukaryota</taxon>
        <taxon>Viridiplantae</taxon>
        <taxon>Streptophyta</taxon>
        <taxon>Embryophyta</taxon>
        <taxon>Tracheophyta</taxon>
        <taxon>Lycopodiopsida</taxon>
        <taxon>Lycopodiales</taxon>
        <taxon>Lycopodiaceae</taxon>
        <taxon>Lycopodioideae</taxon>
        <taxon>Diphasiastrum</taxon>
    </lineage>
</organism>
<keyword evidence="2" id="KW-1185">Reference proteome</keyword>